<feature type="region of interest" description="Disordered" evidence="5">
    <location>
        <begin position="1"/>
        <end position="39"/>
    </location>
</feature>
<dbReference type="Pfam" id="PF08784">
    <property type="entry name" value="RPA_C"/>
    <property type="match status" value="1"/>
</dbReference>
<dbReference type="PANTHER" id="PTHR13989:SF16">
    <property type="entry name" value="REPLICATION PROTEIN A2"/>
    <property type="match status" value="1"/>
</dbReference>
<dbReference type="GO" id="GO:0000781">
    <property type="term" value="C:chromosome, telomeric region"/>
    <property type="evidence" value="ECO:0007669"/>
    <property type="project" value="TreeGrafter"/>
</dbReference>
<evidence type="ECO:0000313" key="7">
    <source>
        <dbReference type="EMBL" id="KAJ7097817.1"/>
    </source>
</evidence>
<dbReference type="InterPro" id="IPR014892">
    <property type="entry name" value="RPA_C"/>
</dbReference>
<dbReference type="GO" id="GO:0006289">
    <property type="term" value="P:nucleotide-excision repair"/>
    <property type="evidence" value="ECO:0007669"/>
    <property type="project" value="TreeGrafter"/>
</dbReference>
<evidence type="ECO:0000313" key="8">
    <source>
        <dbReference type="Proteomes" id="UP001222325"/>
    </source>
</evidence>
<feature type="compositionally biased region" description="Gly residues" evidence="5">
    <location>
        <begin position="8"/>
        <end position="20"/>
    </location>
</feature>
<dbReference type="PANTHER" id="PTHR13989">
    <property type="entry name" value="REPLICATION PROTEIN A-RELATED"/>
    <property type="match status" value="1"/>
</dbReference>
<evidence type="ECO:0000256" key="4">
    <source>
        <dbReference type="ARBA" id="ARBA00023242"/>
    </source>
</evidence>
<dbReference type="SUPFAM" id="SSF46785">
    <property type="entry name" value="Winged helix' DNA-binding domain"/>
    <property type="match status" value="1"/>
</dbReference>
<dbReference type="Proteomes" id="UP001222325">
    <property type="component" value="Unassembled WGS sequence"/>
</dbReference>
<gene>
    <name evidence="7" type="ORF">B0H15DRAFT_622698</name>
</gene>
<proteinExistence type="inferred from homology"/>
<dbReference type="CDD" id="cd04478">
    <property type="entry name" value="RPA2_DBD_D"/>
    <property type="match status" value="1"/>
</dbReference>
<feature type="domain" description="Replication protein A C-terminal" evidence="6">
    <location>
        <begin position="183"/>
        <end position="261"/>
    </location>
</feature>
<dbReference type="EMBL" id="JARJCN010000009">
    <property type="protein sequence ID" value="KAJ7097817.1"/>
    <property type="molecule type" value="Genomic_DNA"/>
</dbReference>
<comment type="subcellular location">
    <subcellularLocation>
        <location evidence="1">Nucleus</location>
    </subcellularLocation>
</comment>
<organism evidence="7 8">
    <name type="scientific">Mycena belliarum</name>
    <dbReference type="NCBI Taxonomy" id="1033014"/>
    <lineage>
        <taxon>Eukaryota</taxon>
        <taxon>Fungi</taxon>
        <taxon>Dikarya</taxon>
        <taxon>Basidiomycota</taxon>
        <taxon>Agaricomycotina</taxon>
        <taxon>Agaricomycetes</taxon>
        <taxon>Agaricomycetidae</taxon>
        <taxon>Agaricales</taxon>
        <taxon>Marasmiineae</taxon>
        <taxon>Mycenaceae</taxon>
        <taxon>Mycena</taxon>
    </lineage>
</organism>
<reference evidence="7" key="1">
    <citation type="submission" date="2023-03" db="EMBL/GenBank/DDBJ databases">
        <title>Massive genome expansion in bonnet fungi (Mycena s.s.) driven by repeated elements and novel gene families across ecological guilds.</title>
        <authorList>
            <consortium name="Lawrence Berkeley National Laboratory"/>
            <person name="Harder C.B."/>
            <person name="Miyauchi S."/>
            <person name="Viragh M."/>
            <person name="Kuo A."/>
            <person name="Thoen E."/>
            <person name="Andreopoulos B."/>
            <person name="Lu D."/>
            <person name="Skrede I."/>
            <person name="Drula E."/>
            <person name="Henrissat B."/>
            <person name="Morin E."/>
            <person name="Kohler A."/>
            <person name="Barry K."/>
            <person name="LaButti K."/>
            <person name="Morin E."/>
            <person name="Salamov A."/>
            <person name="Lipzen A."/>
            <person name="Mereny Z."/>
            <person name="Hegedus B."/>
            <person name="Baldrian P."/>
            <person name="Stursova M."/>
            <person name="Weitz H."/>
            <person name="Taylor A."/>
            <person name="Grigoriev I.V."/>
            <person name="Nagy L.G."/>
            <person name="Martin F."/>
            <person name="Kauserud H."/>
        </authorList>
    </citation>
    <scope>NUCLEOTIDE SEQUENCE</scope>
    <source>
        <strain evidence="7">CBHHK173m</strain>
    </source>
</reference>
<dbReference type="GO" id="GO:0006260">
    <property type="term" value="P:DNA replication"/>
    <property type="evidence" value="ECO:0007669"/>
    <property type="project" value="TreeGrafter"/>
</dbReference>
<dbReference type="InterPro" id="IPR012340">
    <property type="entry name" value="NA-bd_OB-fold"/>
</dbReference>
<protein>
    <recommendedName>
        <fullName evidence="6">Replication protein A C-terminal domain-containing protein</fullName>
    </recommendedName>
</protein>
<evidence type="ECO:0000259" key="6">
    <source>
        <dbReference type="Pfam" id="PF08784"/>
    </source>
</evidence>
<dbReference type="InterPro" id="IPR036388">
    <property type="entry name" value="WH-like_DNA-bd_sf"/>
</dbReference>
<evidence type="ECO:0000256" key="2">
    <source>
        <dbReference type="ARBA" id="ARBA00007815"/>
    </source>
</evidence>
<name>A0AAD6XYQ5_9AGAR</name>
<feature type="compositionally biased region" description="Polar residues" evidence="5">
    <location>
        <begin position="29"/>
        <end position="39"/>
    </location>
</feature>
<dbReference type="SUPFAM" id="SSF50249">
    <property type="entry name" value="Nucleic acid-binding proteins"/>
    <property type="match status" value="1"/>
</dbReference>
<feature type="region of interest" description="Disordered" evidence="5">
    <location>
        <begin position="175"/>
        <end position="194"/>
    </location>
</feature>
<keyword evidence="3" id="KW-0238">DNA-binding</keyword>
<accession>A0AAD6XYQ5</accession>
<keyword evidence="8" id="KW-1185">Reference proteome</keyword>
<comment type="caution">
    <text evidence="7">The sequence shown here is derived from an EMBL/GenBank/DDBJ whole genome shotgun (WGS) entry which is preliminary data.</text>
</comment>
<dbReference type="Gene3D" id="1.10.10.10">
    <property type="entry name" value="Winged helix-like DNA-binding domain superfamily/Winged helix DNA-binding domain"/>
    <property type="match status" value="1"/>
</dbReference>
<dbReference type="GO" id="GO:0000724">
    <property type="term" value="P:double-strand break repair via homologous recombination"/>
    <property type="evidence" value="ECO:0007669"/>
    <property type="project" value="TreeGrafter"/>
</dbReference>
<keyword evidence="4" id="KW-0539">Nucleus</keyword>
<dbReference type="InterPro" id="IPR040260">
    <property type="entry name" value="RFA2-like"/>
</dbReference>
<dbReference type="GO" id="GO:0035861">
    <property type="term" value="C:site of double-strand break"/>
    <property type="evidence" value="ECO:0007669"/>
    <property type="project" value="TreeGrafter"/>
</dbReference>
<dbReference type="Gene3D" id="2.40.50.140">
    <property type="entry name" value="Nucleic acid-binding proteins"/>
    <property type="match status" value="1"/>
</dbReference>
<comment type="similarity">
    <text evidence="2">Belongs to the replication factor A protein 2 family.</text>
</comment>
<evidence type="ECO:0000256" key="5">
    <source>
        <dbReference type="SAM" id="MobiDB-lite"/>
    </source>
</evidence>
<dbReference type="GO" id="GO:0005662">
    <property type="term" value="C:DNA replication factor A complex"/>
    <property type="evidence" value="ECO:0007669"/>
    <property type="project" value="TreeGrafter"/>
</dbReference>
<evidence type="ECO:0000256" key="3">
    <source>
        <dbReference type="ARBA" id="ARBA00023125"/>
    </source>
</evidence>
<dbReference type="AlphaFoldDB" id="A0AAD6XYQ5"/>
<sequence>MSQYNSPGFGGGGFLQGSPGGSQASPSGTARTPASQSLRPVTIAQLRKATQIHSDADWMVDGNAIGQITLVAELQTQNAYTTNRNFHIDDGTGRIDAKMWIDTVETEKKQTWRDLPLNGDPPVYVRVTGSLKIHNGKKHVHTNNIRLVKDPHEIYFHILDVISVNVTLQKGLPTRTGQGQQAGNDAHGPSAYSIQASPANAAPMFSSIADNVVRYLSTVPPHPEGIFVGDIAEALNVEAVQLSETVDRLIDEGHVFTTVDESHIQLAT</sequence>
<dbReference type="GO" id="GO:0003697">
    <property type="term" value="F:single-stranded DNA binding"/>
    <property type="evidence" value="ECO:0007669"/>
    <property type="project" value="TreeGrafter"/>
</dbReference>
<dbReference type="InterPro" id="IPR036390">
    <property type="entry name" value="WH_DNA-bd_sf"/>
</dbReference>
<evidence type="ECO:0000256" key="1">
    <source>
        <dbReference type="ARBA" id="ARBA00004123"/>
    </source>
</evidence>